<dbReference type="RefSeq" id="WP_151675165.1">
    <property type="nucleotide sequence ID" value="NZ_BKCG01000010.1"/>
</dbReference>
<evidence type="ECO:0000313" key="2">
    <source>
        <dbReference type="EMBL" id="GER60735.1"/>
    </source>
</evidence>
<accession>A0A5J4IS12</accession>
<gene>
    <name evidence="2" type="ORF">ULMA_28430</name>
</gene>
<comment type="caution">
    <text evidence="2">The sequence shown here is derived from an EMBL/GenBank/DDBJ whole genome shotgun (WGS) entry which is preliminary data.</text>
</comment>
<dbReference type="Pfam" id="PF23019">
    <property type="entry name" value="DUF7033"/>
    <property type="match status" value="1"/>
</dbReference>
<keyword evidence="3" id="KW-1185">Reference proteome</keyword>
<sequence length="428" mass="49487">MILIYIKQLNPRISYVFKHIFTRILQVEIAFTSEIEKFISHTGYKISYGKQPLGNELFFQSQGLLFQQGIESIDINVKEWEETHCFFQVSDKSCLPFDIFAAAFYLLSRYEEYLPHVKDELGRYPYTESLGHKYNFLNTPVVDVWSYKLKRALQEHFDDFKFKPVQSTTHFLINAEEPFAYDQKGFFRSVVGLANDVFELKFKAIIKRAKVLLGLERDPFDTFKWLVTSSKNKNFKLTVFFQIGEALSFNTSINTSRLHFKALIKYVSDYCEIGLLVSKNARFNAEILKSEKRRLEAITNRKAASTQFSQLVVGLPEAYRNLVAFEVENDFTMVYQKVPGFRAGTCTPFLFYDLDFEIKSPLIIMPVAFTSMGFDKTSPKDTTTKISELQKQVVAVNGTFLGLFSNKNFNAAVNNKLWKSVFTDNESL</sequence>
<evidence type="ECO:0000259" key="1">
    <source>
        <dbReference type="Pfam" id="PF23019"/>
    </source>
</evidence>
<protein>
    <recommendedName>
        <fullName evidence="1">DUF7033 domain-containing protein</fullName>
    </recommendedName>
</protein>
<organism evidence="2 3">
    <name type="scientific">Patiriisocius marinus</name>
    <dbReference type="NCBI Taxonomy" id="1397112"/>
    <lineage>
        <taxon>Bacteria</taxon>
        <taxon>Pseudomonadati</taxon>
        <taxon>Bacteroidota</taxon>
        <taxon>Flavobacteriia</taxon>
        <taxon>Flavobacteriales</taxon>
        <taxon>Flavobacteriaceae</taxon>
        <taxon>Patiriisocius</taxon>
    </lineage>
</organism>
<dbReference type="Proteomes" id="UP000326509">
    <property type="component" value="Unassembled WGS sequence"/>
</dbReference>
<feature type="domain" description="DUF7033" evidence="1">
    <location>
        <begin position="95"/>
        <end position="183"/>
    </location>
</feature>
<proteinExistence type="predicted"/>
<dbReference type="EMBL" id="BKCG01000010">
    <property type="protein sequence ID" value="GER60735.1"/>
    <property type="molecule type" value="Genomic_DNA"/>
</dbReference>
<evidence type="ECO:0000313" key="3">
    <source>
        <dbReference type="Proteomes" id="UP000326509"/>
    </source>
</evidence>
<dbReference type="OrthoDB" id="5573484at2"/>
<name>A0A5J4IS12_9FLAO</name>
<reference evidence="2 3" key="1">
    <citation type="submission" date="2019-08" db="EMBL/GenBank/DDBJ databases">
        <title>Draft genome sequence of Ulvibacter marinus type strain NBRC 109484.</title>
        <authorList>
            <person name="Kawano K."/>
            <person name="Ushijima N."/>
            <person name="Kihara M."/>
            <person name="Itoh H."/>
        </authorList>
    </citation>
    <scope>NUCLEOTIDE SEQUENCE [LARGE SCALE GENOMIC DNA]</scope>
    <source>
        <strain evidence="2 3">NBRC 109484</strain>
    </source>
</reference>
<dbReference type="InterPro" id="IPR054297">
    <property type="entry name" value="DUF7033"/>
</dbReference>
<dbReference type="AlphaFoldDB" id="A0A5J4IS12"/>